<dbReference type="Gene3D" id="2.70.98.10">
    <property type="match status" value="1"/>
</dbReference>
<dbReference type="Proteomes" id="UP001598130">
    <property type="component" value="Unassembled WGS sequence"/>
</dbReference>
<accession>A0ABW6CQX1</accession>
<keyword evidence="7 8" id="KW-0119">Carbohydrate metabolism</keyword>
<dbReference type="InterPro" id="IPR008183">
    <property type="entry name" value="Aldose_1/G6P_1-epimerase"/>
</dbReference>
<proteinExistence type="inferred from homology"/>
<dbReference type="SUPFAM" id="SSF74650">
    <property type="entry name" value="Galactose mutarotase-like"/>
    <property type="match status" value="1"/>
</dbReference>
<dbReference type="InterPro" id="IPR015443">
    <property type="entry name" value="Aldose_1-epimerase"/>
</dbReference>
<dbReference type="InterPro" id="IPR011013">
    <property type="entry name" value="Gal_mutarotase_sf_dom"/>
</dbReference>
<dbReference type="CDD" id="cd09019">
    <property type="entry name" value="galactose_mutarotase_like"/>
    <property type="match status" value="1"/>
</dbReference>
<name>A0ABW6CQX1_9CAUL</name>
<dbReference type="PROSITE" id="PS00545">
    <property type="entry name" value="ALDOSE_1_EPIMERASE"/>
    <property type="match status" value="1"/>
</dbReference>
<keyword evidence="10" id="KW-1185">Reference proteome</keyword>
<dbReference type="Pfam" id="PF01263">
    <property type="entry name" value="Aldose_epim"/>
    <property type="match status" value="1"/>
</dbReference>
<evidence type="ECO:0000256" key="8">
    <source>
        <dbReference type="PIRNR" id="PIRNR005096"/>
    </source>
</evidence>
<comment type="caution">
    <text evidence="9">The sequence shown here is derived from an EMBL/GenBank/DDBJ whole genome shotgun (WGS) entry which is preliminary data.</text>
</comment>
<sequence length="324" mass="35797">MNAPITMRPFGRAPDGRPVEAYTLTNVHGMSVCILTYGGTVQSLRALDRDGELDDVVLGYDELERYFDSPRYFGALIGRYANRIAKGWFSIDGRDYQVTRNEGENSLHGGVEGFDKRLWTAKAQETRVGARLTLNLVSPDGDQGFPGELAVQVAYELTRGNELRLDFQATTTAPTVINLTNHSYWNLSGLDGRHTRDHEFQVFAEAYTPVDEALLPTGEIAPVAGTEFDFREPRLLTVDLDHNFVLRPKGRGALAPAARLHHPGVGRTLQIDTTEPGLQVFTGFGGVALETQRFPDAPNHPNFVPTLLRPGVTWKSTTVFKLSA</sequence>
<comment type="similarity">
    <text evidence="3 8">Belongs to the aldose epimerase family.</text>
</comment>
<dbReference type="InterPro" id="IPR014718">
    <property type="entry name" value="GH-type_carb-bd"/>
</dbReference>
<reference evidence="9 10" key="1">
    <citation type="submission" date="2022-09" db="EMBL/GenBank/DDBJ databases">
        <title>New species of Phenylobacterium.</title>
        <authorList>
            <person name="Mieszkin S."/>
        </authorList>
    </citation>
    <scope>NUCLEOTIDE SEQUENCE [LARGE SCALE GENOMIC DNA]</scope>
    <source>
        <strain evidence="9 10">HK31-G</strain>
    </source>
</reference>
<dbReference type="EMBL" id="JAOTJD010000014">
    <property type="protein sequence ID" value="MFD3264151.1"/>
    <property type="molecule type" value="Genomic_DNA"/>
</dbReference>
<evidence type="ECO:0000313" key="9">
    <source>
        <dbReference type="EMBL" id="MFD3264151.1"/>
    </source>
</evidence>
<evidence type="ECO:0000256" key="1">
    <source>
        <dbReference type="ARBA" id="ARBA00001614"/>
    </source>
</evidence>
<dbReference type="EC" id="5.1.3.3" evidence="4 8"/>
<evidence type="ECO:0000256" key="5">
    <source>
        <dbReference type="ARBA" id="ARBA00014165"/>
    </source>
</evidence>
<evidence type="ECO:0000313" key="10">
    <source>
        <dbReference type="Proteomes" id="UP001598130"/>
    </source>
</evidence>
<comment type="catalytic activity">
    <reaction evidence="1 8">
        <text>alpha-D-glucose = beta-D-glucose</text>
        <dbReference type="Rhea" id="RHEA:10264"/>
        <dbReference type="ChEBI" id="CHEBI:15903"/>
        <dbReference type="ChEBI" id="CHEBI:17925"/>
        <dbReference type="EC" id="5.1.3.3"/>
    </reaction>
</comment>
<evidence type="ECO:0000256" key="7">
    <source>
        <dbReference type="ARBA" id="ARBA00023277"/>
    </source>
</evidence>
<gene>
    <name evidence="9" type="ORF">OCL97_09270</name>
</gene>
<dbReference type="NCBIfam" id="NF008277">
    <property type="entry name" value="PRK11055.1"/>
    <property type="match status" value="1"/>
</dbReference>
<evidence type="ECO:0000256" key="4">
    <source>
        <dbReference type="ARBA" id="ARBA00013185"/>
    </source>
</evidence>
<organism evidence="9 10">
    <name type="scientific">Phenylobacterium ferrooxidans</name>
    <dbReference type="NCBI Taxonomy" id="2982689"/>
    <lineage>
        <taxon>Bacteria</taxon>
        <taxon>Pseudomonadati</taxon>
        <taxon>Pseudomonadota</taxon>
        <taxon>Alphaproteobacteria</taxon>
        <taxon>Caulobacterales</taxon>
        <taxon>Caulobacteraceae</taxon>
        <taxon>Phenylobacterium</taxon>
    </lineage>
</organism>
<evidence type="ECO:0000256" key="2">
    <source>
        <dbReference type="ARBA" id="ARBA00005028"/>
    </source>
</evidence>
<dbReference type="PIRSF" id="PIRSF005096">
    <property type="entry name" value="GALM"/>
    <property type="match status" value="1"/>
</dbReference>
<comment type="pathway">
    <text evidence="2 8">Carbohydrate metabolism; hexose metabolism.</text>
</comment>
<keyword evidence="6 8" id="KW-0413">Isomerase</keyword>
<evidence type="ECO:0000256" key="6">
    <source>
        <dbReference type="ARBA" id="ARBA00023235"/>
    </source>
</evidence>
<dbReference type="InterPro" id="IPR047215">
    <property type="entry name" value="Galactose_mutarotase-like"/>
</dbReference>
<dbReference type="InterPro" id="IPR018052">
    <property type="entry name" value="Ald1_epimerase_CS"/>
</dbReference>
<dbReference type="PANTHER" id="PTHR10091:SF0">
    <property type="entry name" value="GALACTOSE MUTAROTASE"/>
    <property type="match status" value="1"/>
</dbReference>
<dbReference type="RefSeq" id="WP_377369594.1">
    <property type="nucleotide sequence ID" value="NZ_JAOTJD010000014.1"/>
</dbReference>
<dbReference type="PANTHER" id="PTHR10091">
    <property type="entry name" value="ALDOSE-1-EPIMERASE"/>
    <property type="match status" value="1"/>
</dbReference>
<evidence type="ECO:0000256" key="3">
    <source>
        <dbReference type="ARBA" id="ARBA00006206"/>
    </source>
</evidence>
<protein>
    <recommendedName>
        <fullName evidence="5 8">Aldose 1-epimerase</fullName>
        <ecNumber evidence="4 8">5.1.3.3</ecNumber>
    </recommendedName>
</protein>